<dbReference type="FunFam" id="3.20.20.70:FF:000029">
    <property type="entry name" value="L-lactate dehydrogenase"/>
    <property type="match status" value="1"/>
</dbReference>
<dbReference type="EC" id="1.1.2.3" evidence="9"/>
<evidence type="ECO:0000256" key="7">
    <source>
        <dbReference type="PIRSR" id="PIRSR000138-2"/>
    </source>
</evidence>
<dbReference type="GO" id="GO:0004460">
    <property type="term" value="F:L-lactate dehydrogenase (cytochrome) activity"/>
    <property type="evidence" value="ECO:0007669"/>
    <property type="project" value="UniProtKB-EC"/>
</dbReference>
<feature type="domain" description="FMN hydroxy acid dehydrogenase" evidence="8">
    <location>
        <begin position="36"/>
        <end position="397"/>
    </location>
</feature>
<feature type="binding site" evidence="7">
    <location>
        <position position="290"/>
    </location>
    <ligand>
        <name>FMN</name>
        <dbReference type="ChEBI" id="CHEBI:58210"/>
    </ligand>
</feature>
<dbReference type="Gene3D" id="3.20.20.70">
    <property type="entry name" value="Aldolase class I"/>
    <property type="match status" value="1"/>
</dbReference>
<keyword evidence="3 7" id="KW-0288">FMN</keyword>
<keyword evidence="2 7" id="KW-0285">Flavoprotein</keyword>
<feature type="binding site" evidence="7">
    <location>
        <position position="292"/>
    </location>
    <ligand>
        <name>glyoxylate</name>
        <dbReference type="ChEBI" id="CHEBI:36655"/>
    </ligand>
</feature>
<dbReference type="PANTHER" id="PTHR10578">
    <property type="entry name" value="S -2-HYDROXY-ACID OXIDASE-RELATED"/>
    <property type="match status" value="1"/>
</dbReference>
<comment type="cofactor">
    <cofactor evidence="1">
        <name>FMN</name>
        <dbReference type="ChEBI" id="CHEBI:58210"/>
    </cofactor>
</comment>
<sequence>MDIESGTNRREFLKFLAASPLLGALGQVPRSDDVIASTRDALNVFDFEPVARQKLPPAHYGYLATGVDDDATLRANRAGFSRYQMRSRRLIDVSRIDTSISLLGATWNTPIVLAPVSSQRAFHPEGELAVARAARSKRHLLMLSTLTTTPIEDVNAARGEPVWFQLYPTTEWNVTRSMVKRAESAGCPVLVFTVDQIIGTNRETLRRFERQDTRDCRVCHDRTSLKTRSTRRPMFDGLELAGVDWQPPVTWEYVKRLRDATSMRLVIKGIVTREDAELAVAHGADAIVCSNHGGRAEETGRSTIESLPEVLQGAAGRVPVLVDSGFRRGTDIFTALALGATAICVGRPYVWGLAAFGQEGVDTVLDILTRELQLAMRYAGTVAIPNITRGHVVERVGGHEASARD</sequence>
<dbReference type="PROSITE" id="PS51318">
    <property type="entry name" value="TAT"/>
    <property type="match status" value="1"/>
</dbReference>
<evidence type="ECO:0000256" key="4">
    <source>
        <dbReference type="ARBA" id="ARBA00023002"/>
    </source>
</evidence>
<dbReference type="InterPro" id="IPR006311">
    <property type="entry name" value="TAT_signal"/>
</dbReference>
<gene>
    <name evidence="9" type="primary">lldD_1</name>
    <name evidence="9" type="ORF">LuPra_01597</name>
</gene>
<dbReference type="Proteomes" id="UP000076079">
    <property type="component" value="Chromosome"/>
</dbReference>
<dbReference type="SUPFAM" id="SSF51395">
    <property type="entry name" value="FMN-linked oxidoreductases"/>
    <property type="match status" value="1"/>
</dbReference>
<evidence type="ECO:0000256" key="5">
    <source>
        <dbReference type="ARBA" id="ARBA00024042"/>
    </source>
</evidence>
<feature type="binding site" evidence="7">
    <location>
        <position position="167"/>
    </location>
    <ligand>
        <name>glyoxylate</name>
        <dbReference type="ChEBI" id="CHEBI:36655"/>
    </ligand>
</feature>
<dbReference type="InterPro" id="IPR019546">
    <property type="entry name" value="TAT_signal_bac_arc"/>
</dbReference>
<dbReference type="PROSITE" id="PS51349">
    <property type="entry name" value="FMN_HYDROXY_ACID_DH_2"/>
    <property type="match status" value="1"/>
</dbReference>
<dbReference type="InterPro" id="IPR000262">
    <property type="entry name" value="FMN-dep_DH"/>
</dbReference>
<feature type="binding site" evidence="7">
    <location>
        <position position="62"/>
    </location>
    <ligand>
        <name>glyoxylate</name>
        <dbReference type="ChEBI" id="CHEBI:36655"/>
    </ligand>
</feature>
<organism evidence="9 10">
    <name type="scientific">Luteitalea pratensis</name>
    <dbReference type="NCBI Taxonomy" id="1855912"/>
    <lineage>
        <taxon>Bacteria</taxon>
        <taxon>Pseudomonadati</taxon>
        <taxon>Acidobacteriota</taxon>
        <taxon>Vicinamibacteria</taxon>
        <taxon>Vicinamibacterales</taxon>
        <taxon>Vicinamibacteraceae</taxon>
        <taxon>Luteitalea</taxon>
    </lineage>
</organism>
<reference evidence="10" key="2">
    <citation type="submission" date="2016-04" db="EMBL/GenBank/DDBJ databases">
        <title>First Complete Genome Sequence of a Subdivision 6 Acidobacterium.</title>
        <authorList>
            <person name="Huang S."/>
            <person name="Vieira S."/>
            <person name="Bunk B."/>
            <person name="Riedel T."/>
            <person name="Sproeer C."/>
            <person name="Overmann J."/>
        </authorList>
    </citation>
    <scope>NUCLEOTIDE SEQUENCE [LARGE SCALE GENOMIC DNA]</scope>
    <source>
        <strain evidence="10">DSM 100886 HEG_-6_39</strain>
    </source>
</reference>
<proteinExistence type="inferred from homology"/>
<comment type="similarity">
    <text evidence="5">Belongs to the FMN-dependent alpha-hydroxy acid dehydrogenase family.</text>
</comment>
<name>A0A143PIL1_LUTPR</name>
<evidence type="ECO:0000313" key="9">
    <source>
        <dbReference type="EMBL" id="AMY08397.1"/>
    </source>
</evidence>
<dbReference type="KEGG" id="abac:LuPra_01597"/>
<feature type="binding site" evidence="7">
    <location>
        <position position="193"/>
    </location>
    <ligand>
        <name>FMN</name>
        <dbReference type="ChEBI" id="CHEBI:58210"/>
    </ligand>
</feature>
<dbReference type="InterPro" id="IPR013785">
    <property type="entry name" value="Aldolase_TIM"/>
</dbReference>
<dbReference type="InterPro" id="IPR012133">
    <property type="entry name" value="Alpha-hydoxy_acid_DH_FMN"/>
</dbReference>
<feature type="binding site" evidence="7">
    <location>
        <position position="202"/>
    </location>
    <ligand>
        <name>glyoxylate</name>
        <dbReference type="ChEBI" id="CHEBI:36655"/>
    </ligand>
</feature>
<feature type="binding site" evidence="7">
    <location>
        <begin position="323"/>
        <end position="327"/>
    </location>
    <ligand>
        <name>FMN</name>
        <dbReference type="ChEBI" id="CHEBI:58210"/>
    </ligand>
</feature>
<evidence type="ECO:0000256" key="2">
    <source>
        <dbReference type="ARBA" id="ARBA00022630"/>
    </source>
</evidence>
<keyword evidence="4 9" id="KW-0560">Oxidoreductase</keyword>
<evidence type="ECO:0000256" key="6">
    <source>
        <dbReference type="PIRSR" id="PIRSR000138-1"/>
    </source>
</evidence>
<dbReference type="STRING" id="1855912.LuPra_01597"/>
<feature type="binding site" evidence="7">
    <location>
        <position position="268"/>
    </location>
    <ligand>
        <name>FMN</name>
        <dbReference type="ChEBI" id="CHEBI:58210"/>
    </ligand>
</feature>
<evidence type="ECO:0000256" key="3">
    <source>
        <dbReference type="ARBA" id="ARBA00022643"/>
    </source>
</evidence>
<dbReference type="EMBL" id="CP015136">
    <property type="protein sequence ID" value="AMY08397.1"/>
    <property type="molecule type" value="Genomic_DNA"/>
</dbReference>
<dbReference type="AlphaFoldDB" id="A0A143PIL1"/>
<dbReference type="CDD" id="cd02809">
    <property type="entry name" value="alpha_hydroxyacid_oxid_FMN"/>
    <property type="match status" value="1"/>
</dbReference>
<dbReference type="Pfam" id="PF01070">
    <property type="entry name" value="FMN_dh"/>
    <property type="match status" value="1"/>
</dbReference>
<dbReference type="OrthoDB" id="9770452at2"/>
<feature type="binding site" evidence="7">
    <location>
        <position position="144"/>
    </location>
    <ligand>
        <name>FMN</name>
        <dbReference type="ChEBI" id="CHEBI:58210"/>
    </ligand>
</feature>
<evidence type="ECO:0000313" key="10">
    <source>
        <dbReference type="Proteomes" id="UP000076079"/>
    </source>
</evidence>
<feature type="binding site" evidence="7">
    <location>
        <position position="165"/>
    </location>
    <ligand>
        <name>FMN</name>
        <dbReference type="ChEBI" id="CHEBI:58210"/>
    </ligand>
</feature>
<feature type="binding site" evidence="7">
    <location>
        <begin position="346"/>
        <end position="347"/>
    </location>
    <ligand>
        <name>FMN</name>
        <dbReference type="ChEBI" id="CHEBI:58210"/>
    </ligand>
</feature>
<dbReference type="RefSeq" id="WP_110174580.1">
    <property type="nucleotide sequence ID" value="NZ_CP015136.1"/>
</dbReference>
<dbReference type="PIRSF" id="PIRSF000138">
    <property type="entry name" value="Al-hdrx_acd_dh"/>
    <property type="match status" value="1"/>
</dbReference>
<dbReference type="InterPro" id="IPR037396">
    <property type="entry name" value="FMN_HAD"/>
</dbReference>
<protein>
    <submittedName>
        <fullName evidence="9">L-lactate dehydrogenase [cytochrome]</fullName>
        <ecNumber evidence="9">1.1.2.3</ecNumber>
    </submittedName>
</protein>
<dbReference type="GO" id="GO:0010181">
    <property type="term" value="F:FMN binding"/>
    <property type="evidence" value="ECO:0007669"/>
    <property type="project" value="InterPro"/>
</dbReference>
<feature type="active site" description="Proton acceptor" evidence="6">
    <location>
        <position position="292"/>
    </location>
</feature>
<reference evidence="9 10" key="1">
    <citation type="journal article" date="2016" name="Genome Announc.">
        <title>First Complete Genome Sequence of a Subdivision 6 Acidobacterium Strain.</title>
        <authorList>
            <person name="Huang S."/>
            <person name="Vieira S."/>
            <person name="Bunk B."/>
            <person name="Riedel T."/>
            <person name="Sproer C."/>
            <person name="Overmann J."/>
        </authorList>
    </citation>
    <scope>NUCLEOTIDE SEQUENCE [LARGE SCALE GENOMIC DNA]</scope>
    <source>
        <strain evidence="10">DSM 100886 HEG_-6_39</strain>
    </source>
</reference>
<evidence type="ECO:0000256" key="1">
    <source>
        <dbReference type="ARBA" id="ARBA00001917"/>
    </source>
</evidence>
<evidence type="ECO:0000259" key="8">
    <source>
        <dbReference type="PROSITE" id="PS51349"/>
    </source>
</evidence>
<accession>A0A143PIL1</accession>
<dbReference type="NCBIfam" id="TIGR01409">
    <property type="entry name" value="TAT_signal_seq"/>
    <property type="match status" value="1"/>
</dbReference>
<feature type="binding site" evidence="7">
    <location>
        <position position="295"/>
    </location>
    <ligand>
        <name>glyoxylate</name>
        <dbReference type="ChEBI" id="CHEBI:36655"/>
    </ligand>
</feature>
<keyword evidence="10" id="KW-1185">Reference proteome</keyword>
<dbReference type="PANTHER" id="PTHR10578:SF143">
    <property type="entry name" value="FMN-DEPENDENT ALPHA-HYDROXY ACID DEHYDROGENASE PB1A11.03"/>
    <property type="match status" value="1"/>
</dbReference>